<protein>
    <submittedName>
        <fullName evidence="4">GNAT family N-acetyltransferase</fullName>
        <ecNumber evidence="4">2.3.-.-</ecNumber>
    </submittedName>
</protein>
<dbReference type="CDD" id="cd04301">
    <property type="entry name" value="NAT_SF"/>
    <property type="match status" value="1"/>
</dbReference>
<comment type="caution">
    <text evidence="4">The sequence shown here is derived from an EMBL/GenBank/DDBJ whole genome shotgun (WGS) entry which is preliminary data.</text>
</comment>
<evidence type="ECO:0000259" key="3">
    <source>
        <dbReference type="PROSITE" id="PS51186"/>
    </source>
</evidence>
<dbReference type="PROSITE" id="PS51186">
    <property type="entry name" value="GNAT"/>
    <property type="match status" value="1"/>
</dbReference>
<evidence type="ECO:0000313" key="4">
    <source>
        <dbReference type="EMBL" id="MFC6907040.1"/>
    </source>
</evidence>
<name>A0ABD5V6H8_9EURY</name>
<keyword evidence="5" id="KW-1185">Reference proteome</keyword>
<dbReference type="GO" id="GO:0016746">
    <property type="term" value="F:acyltransferase activity"/>
    <property type="evidence" value="ECO:0007669"/>
    <property type="project" value="UniProtKB-KW"/>
</dbReference>
<dbReference type="EC" id="2.3.-.-" evidence="4"/>
<organism evidence="4 5">
    <name type="scientific">Halalkalicoccus tibetensis</name>
    <dbReference type="NCBI Taxonomy" id="175632"/>
    <lineage>
        <taxon>Archaea</taxon>
        <taxon>Methanobacteriati</taxon>
        <taxon>Methanobacteriota</taxon>
        <taxon>Stenosarchaea group</taxon>
        <taxon>Halobacteria</taxon>
        <taxon>Halobacteriales</taxon>
        <taxon>Halococcaceae</taxon>
        <taxon>Halalkalicoccus</taxon>
    </lineage>
</organism>
<dbReference type="Pfam" id="PF13673">
    <property type="entry name" value="Acetyltransf_10"/>
    <property type="match status" value="1"/>
</dbReference>
<gene>
    <name evidence="4" type="ORF">ACFQGH_17765</name>
</gene>
<reference evidence="4 5" key="1">
    <citation type="journal article" date="2019" name="Int. J. Syst. Evol. Microbiol.">
        <title>The Global Catalogue of Microorganisms (GCM) 10K type strain sequencing project: providing services to taxonomists for standard genome sequencing and annotation.</title>
        <authorList>
            <consortium name="The Broad Institute Genomics Platform"/>
            <consortium name="The Broad Institute Genome Sequencing Center for Infectious Disease"/>
            <person name="Wu L."/>
            <person name="Ma J."/>
        </authorList>
    </citation>
    <scope>NUCLEOTIDE SEQUENCE [LARGE SCALE GENOMIC DNA]</scope>
    <source>
        <strain evidence="4 5">CGMCC 1.3240</strain>
    </source>
</reference>
<dbReference type="InterPro" id="IPR000182">
    <property type="entry name" value="GNAT_dom"/>
</dbReference>
<keyword evidence="1 4" id="KW-0808">Transferase</keyword>
<feature type="domain" description="N-acetyltransferase" evidence="3">
    <location>
        <begin position="1"/>
        <end position="170"/>
    </location>
</feature>
<dbReference type="EMBL" id="JBHSXQ010000006">
    <property type="protein sequence ID" value="MFC6907040.1"/>
    <property type="molecule type" value="Genomic_DNA"/>
</dbReference>
<sequence length="178" mass="19708">MRIREATPVDAERIREVHYESITELGTQAYDHEQVKAWAAGCESADYMSSITADEVVFVVADIDEIVIGFGSLTLAAPNNYDSEIEAEITGVYVHPTVAQQGIGTCIYTELEQQARANEIQSVGLSASLNAVSFYETHGFERVQEHTHEFSRHESTGATGIVVEMKKNCEHHRQSLCS</sequence>
<dbReference type="PANTHER" id="PTHR43877">
    <property type="entry name" value="AMINOALKYLPHOSPHONATE N-ACETYLTRANSFERASE-RELATED-RELATED"/>
    <property type="match status" value="1"/>
</dbReference>
<evidence type="ECO:0000313" key="5">
    <source>
        <dbReference type="Proteomes" id="UP001596312"/>
    </source>
</evidence>
<dbReference type="InterPro" id="IPR016181">
    <property type="entry name" value="Acyl_CoA_acyltransferase"/>
</dbReference>
<dbReference type="AlphaFoldDB" id="A0ABD5V6H8"/>
<keyword evidence="2 4" id="KW-0012">Acyltransferase</keyword>
<dbReference type="Gene3D" id="3.40.630.30">
    <property type="match status" value="1"/>
</dbReference>
<evidence type="ECO:0000256" key="2">
    <source>
        <dbReference type="ARBA" id="ARBA00023315"/>
    </source>
</evidence>
<dbReference type="SUPFAM" id="SSF55729">
    <property type="entry name" value="Acyl-CoA N-acyltransferases (Nat)"/>
    <property type="match status" value="1"/>
</dbReference>
<dbReference type="PANTHER" id="PTHR43877:SF2">
    <property type="entry name" value="AMINOALKYLPHOSPHONATE N-ACETYLTRANSFERASE-RELATED"/>
    <property type="match status" value="1"/>
</dbReference>
<proteinExistence type="predicted"/>
<dbReference type="InterPro" id="IPR050832">
    <property type="entry name" value="Bact_Acetyltransf"/>
</dbReference>
<evidence type="ECO:0000256" key="1">
    <source>
        <dbReference type="ARBA" id="ARBA00022679"/>
    </source>
</evidence>
<dbReference type="Proteomes" id="UP001596312">
    <property type="component" value="Unassembled WGS sequence"/>
</dbReference>
<dbReference type="RefSeq" id="WP_340605618.1">
    <property type="nucleotide sequence ID" value="NZ_JBBMXV010000006.1"/>
</dbReference>
<accession>A0ABD5V6H8</accession>